<dbReference type="RefSeq" id="WP_169659177.1">
    <property type="nucleotide sequence ID" value="NZ_JABANE010000080.1"/>
</dbReference>
<dbReference type="EMBL" id="JABANE010000080">
    <property type="protein sequence ID" value="NME70952.1"/>
    <property type="molecule type" value="Genomic_DNA"/>
</dbReference>
<dbReference type="Proteomes" id="UP000576082">
    <property type="component" value="Unassembled WGS sequence"/>
</dbReference>
<dbReference type="PANTHER" id="PTHR45947:SF3">
    <property type="entry name" value="SULFOQUINOVOSYL TRANSFERASE SQD2"/>
    <property type="match status" value="1"/>
</dbReference>
<keyword evidence="1" id="KW-0808">Transferase</keyword>
<accession>A0A7X9RY81</accession>
<organism evidence="1 2">
    <name type="scientific">Flammeovirga aprica JL-4</name>
    <dbReference type="NCBI Taxonomy" id="694437"/>
    <lineage>
        <taxon>Bacteria</taxon>
        <taxon>Pseudomonadati</taxon>
        <taxon>Bacteroidota</taxon>
        <taxon>Cytophagia</taxon>
        <taxon>Cytophagales</taxon>
        <taxon>Flammeovirgaceae</taxon>
        <taxon>Flammeovirga</taxon>
    </lineage>
</organism>
<dbReference type="InterPro" id="IPR050194">
    <property type="entry name" value="Glycosyltransferase_grp1"/>
</dbReference>
<proteinExistence type="predicted"/>
<keyword evidence="2" id="KW-1185">Reference proteome</keyword>
<dbReference type="GO" id="GO:0016757">
    <property type="term" value="F:glycosyltransferase activity"/>
    <property type="evidence" value="ECO:0007669"/>
    <property type="project" value="TreeGrafter"/>
</dbReference>
<name>A0A7X9RY81_9BACT</name>
<dbReference type="SUPFAM" id="SSF53756">
    <property type="entry name" value="UDP-Glycosyltransferase/glycogen phosphorylase"/>
    <property type="match status" value="1"/>
</dbReference>
<gene>
    <name evidence="1" type="ORF">HHU12_23455</name>
</gene>
<dbReference type="Pfam" id="PF13692">
    <property type="entry name" value="Glyco_trans_1_4"/>
    <property type="match status" value="1"/>
</dbReference>
<comment type="caution">
    <text evidence="1">The sequence shown here is derived from an EMBL/GenBank/DDBJ whole genome shotgun (WGS) entry which is preliminary data.</text>
</comment>
<protein>
    <submittedName>
        <fullName evidence="1">Glycosyltransferase family 4 protein</fullName>
    </submittedName>
</protein>
<evidence type="ECO:0000313" key="2">
    <source>
        <dbReference type="Proteomes" id="UP000576082"/>
    </source>
</evidence>
<sequence>MKKILWLTENYPPQQGGMSESCDRIIEGLKSKGFYIHVVHFYRKGKPFKTLTKQNGTYTYIPVTHSKAHTLHLTATYLENNFEGEADLIMGWGGNIVKEGIYVIHKLLGVPYYFCFRGNDFDVSLFNAKDVFNLERLINNASGIFTNSNDKIQRMQRVFDYTKAYFTPNSIDLNFWRKTPQEVQQAMDFRSMHQGKIIIGLFGFIKEKKGFTFFLNALRRSLVADRFLFLFTGEITATEQTLLDEVGVSYEALENVSRYELIPYYLYCDWLTIPSFYEGMPNVLLEAGGLGIPVVTSAVDGMKDVITDGENGLLFENLNEEDCALKLKQIAKMDEEERTLLGTNLYQDIKENYTLENELQSFVEIL</sequence>
<dbReference type="Gene3D" id="3.40.50.2000">
    <property type="entry name" value="Glycogen Phosphorylase B"/>
    <property type="match status" value="2"/>
</dbReference>
<dbReference type="AlphaFoldDB" id="A0A7X9RY81"/>
<evidence type="ECO:0000313" key="1">
    <source>
        <dbReference type="EMBL" id="NME70952.1"/>
    </source>
</evidence>
<dbReference type="CDD" id="cd03801">
    <property type="entry name" value="GT4_PimA-like"/>
    <property type="match status" value="1"/>
</dbReference>
<reference evidence="1 2" key="1">
    <citation type="submission" date="2020-04" db="EMBL/GenBank/DDBJ databases">
        <title>Flammeovirga sp. SR4, a novel species isolated from seawater.</title>
        <authorList>
            <person name="Wang X."/>
        </authorList>
    </citation>
    <scope>NUCLEOTIDE SEQUENCE [LARGE SCALE GENOMIC DNA]</scope>
    <source>
        <strain evidence="1 2">ATCC 23126</strain>
    </source>
</reference>
<dbReference type="PANTHER" id="PTHR45947">
    <property type="entry name" value="SULFOQUINOVOSYL TRANSFERASE SQD2"/>
    <property type="match status" value="1"/>
</dbReference>